<accession>A0A0D2DLE9</accession>
<evidence type="ECO:0000313" key="1">
    <source>
        <dbReference type="EMBL" id="KIW43813.1"/>
    </source>
</evidence>
<name>A0A0D2DLE9_9EURO</name>
<dbReference type="Proteomes" id="UP000053342">
    <property type="component" value="Unassembled WGS sequence"/>
</dbReference>
<dbReference type="AlphaFoldDB" id="A0A0D2DLE9"/>
<keyword evidence="2" id="KW-1185">Reference proteome</keyword>
<dbReference type="GeneID" id="27356951"/>
<organism evidence="1 2">
    <name type="scientific">Exophiala oligosperma</name>
    <dbReference type="NCBI Taxonomy" id="215243"/>
    <lineage>
        <taxon>Eukaryota</taxon>
        <taxon>Fungi</taxon>
        <taxon>Dikarya</taxon>
        <taxon>Ascomycota</taxon>
        <taxon>Pezizomycotina</taxon>
        <taxon>Eurotiomycetes</taxon>
        <taxon>Chaetothyriomycetidae</taxon>
        <taxon>Chaetothyriales</taxon>
        <taxon>Herpotrichiellaceae</taxon>
        <taxon>Exophiala</taxon>
    </lineage>
</organism>
<dbReference type="HOGENOM" id="CLU_1777453_0_0_1"/>
<dbReference type="VEuPathDB" id="FungiDB:PV06_04877"/>
<sequence>MNLIRFTVAGTRISRTTYTLSRYGGSPKTRAIRRPRNRNAHVNRTPRRKGRTLGHTFAYFGVSSPISSTQPPSRASVTEPCLVLPTRVGHMIWSERAAVANCEMRAARGGCVLFGALTGGVFEYKDVLYYTEKCSTRIGYIKRIAR</sequence>
<protein>
    <submittedName>
        <fullName evidence="1">Uncharacterized protein</fullName>
    </submittedName>
</protein>
<reference evidence="1 2" key="1">
    <citation type="submission" date="2015-01" db="EMBL/GenBank/DDBJ databases">
        <title>The Genome Sequence of Exophiala oligosperma CBS72588.</title>
        <authorList>
            <consortium name="The Broad Institute Genomics Platform"/>
            <person name="Cuomo C."/>
            <person name="de Hoog S."/>
            <person name="Gorbushina A."/>
            <person name="Stielow B."/>
            <person name="Teixiera M."/>
            <person name="Abouelleil A."/>
            <person name="Chapman S.B."/>
            <person name="Priest M."/>
            <person name="Young S.K."/>
            <person name="Wortman J."/>
            <person name="Nusbaum C."/>
            <person name="Birren B."/>
        </authorList>
    </citation>
    <scope>NUCLEOTIDE SEQUENCE [LARGE SCALE GENOMIC DNA]</scope>
    <source>
        <strain evidence="1 2">CBS 72588</strain>
    </source>
</reference>
<dbReference type="EMBL" id="KN847335">
    <property type="protein sequence ID" value="KIW43813.1"/>
    <property type="molecule type" value="Genomic_DNA"/>
</dbReference>
<evidence type="ECO:0000313" key="2">
    <source>
        <dbReference type="Proteomes" id="UP000053342"/>
    </source>
</evidence>
<dbReference type="RefSeq" id="XP_016264029.1">
    <property type="nucleotide sequence ID" value="XM_016405823.1"/>
</dbReference>
<gene>
    <name evidence="1" type="ORF">PV06_04877</name>
</gene>
<proteinExistence type="predicted"/>